<dbReference type="InterPro" id="IPR036097">
    <property type="entry name" value="HisK_dim/P_sf"/>
</dbReference>
<dbReference type="CDD" id="cd16922">
    <property type="entry name" value="HATPase_EvgS-ArcB-TorS-like"/>
    <property type="match status" value="1"/>
</dbReference>
<dbReference type="SMART" id="SM00065">
    <property type="entry name" value="GAF"/>
    <property type="match status" value="1"/>
</dbReference>
<dbReference type="Gene3D" id="1.10.8.500">
    <property type="entry name" value="HAMP domain in histidine kinase"/>
    <property type="match status" value="1"/>
</dbReference>
<feature type="compositionally biased region" description="Low complexity" evidence="10">
    <location>
        <begin position="2154"/>
        <end position="2174"/>
    </location>
</feature>
<dbReference type="InterPro" id="IPR011006">
    <property type="entry name" value="CheY-like_superfamily"/>
</dbReference>
<evidence type="ECO:0000259" key="11">
    <source>
        <dbReference type="PROSITE" id="PS50109"/>
    </source>
</evidence>
<evidence type="ECO:0000256" key="4">
    <source>
        <dbReference type="ARBA" id="ARBA00022553"/>
    </source>
</evidence>
<dbReference type="FunFam" id="3.30.565.10:FF:000010">
    <property type="entry name" value="Sensor histidine kinase RcsC"/>
    <property type="match status" value="1"/>
</dbReference>
<feature type="modified residue" description="4-aspartylphosphate" evidence="8">
    <location>
        <position position="2281"/>
    </location>
</feature>
<dbReference type="PROSITE" id="PS50109">
    <property type="entry name" value="HIS_KIN"/>
    <property type="match status" value="1"/>
</dbReference>
<feature type="modified residue" description="4-aspartylphosphate" evidence="8">
    <location>
        <position position="2552"/>
    </location>
</feature>
<feature type="domain" description="HAMP" evidence="13">
    <location>
        <begin position="114"/>
        <end position="158"/>
    </location>
</feature>
<dbReference type="Gene3D" id="1.20.120.1530">
    <property type="match status" value="9"/>
</dbReference>
<comment type="caution">
    <text evidence="14">The sequence shown here is derived from an EMBL/GenBank/DDBJ whole genome shotgun (WGS) entry which is preliminary data.</text>
</comment>
<dbReference type="CDD" id="cd00082">
    <property type="entry name" value="HisKA"/>
    <property type="match status" value="1"/>
</dbReference>
<dbReference type="Pfam" id="PF00512">
    <property type="entry name" value="HisKA"/>
    <property type="match status" value="1"/>
</dbReference>
<dbReference type="CDD" id="cd06225">
    <property type="entry name" value="HAMP"/>
    <property type="match status" value="15"/>
</dbReference>
<dbReference type="Proteomes" id="UP000028725">
    <property type="component" value="Unassembled WGS sequence"/>
</dbReference>
<dbReference type="Gene3D" id="6.10.340.10">
    <property type="match status" value="1"/>
</dbReference>
<dbReference type="Pfam" id="PF18947">
    <property type="entry name" value="HAMP_2"/>
    <property type="match status" value="2"/>
</dbReference>
<dbReference type="InterPro" id="IPR003660">
    <property type="entry name" value="HAMP_dom"/>
</dbReference>
<dbReference type="SUPFAM" id="SSF47384">
    <property type="entry name" value="Homodimeric domain of signal transducing histidine kinase"/>
    <property type="match status" value="1"/>
</dbReference>
<feature type="domain" description="HAMP" evidence="13">
    <location>
        <begin position="1583"/>
        <end position="1635"/>
    </location>
</feature>
<dbReference type="Gene3D" id="3.30.450.40">
    <property type="match status" value="1"/>
</dbReference>
<dbReference type="GO" id="GO:0000155">
    <property type="term" value="F:phosphorelay sensor kinase activity"/>
    <property type="evidence" value="ECO:0007669"/>
    <property type="project" value="InterPro"/>
</dbReference>
<dbReference type="CDD" id="cd17546">
    <property type="entry name" value="REC_hyHK_CKI1_RcsC-like"/>
    <property type="match status" value="1"/>
</dbReference>
<evidence type="ECO:0000259" key="12">
    <source>
        <dbReference type="PROSITE" id="PS50110"/>
    </source>
</evidence>
<dbReference type="PROSITE" id="PS50885">
    <property type="entry name" value="HAMP"/>
    <property type="match status" value="17"/>
</dbReference>
<protein>
    <recommendedName>
        <fullName evidence="3">histidine kinase</fullName>
        <ecNumber evidence="3">2.7.13.3</ecNumber>
    </recommendedName>
</protein>
<accession>A0A085VZC6</accession>
<feature type="modified residue" description="4-aspartylphosphate" evidence="8">
    <location>
        <position position="2403"/>
    </location>
</feature>
<evidence type="ECO:0000313" key="14">
    <source>
        <dbReference type="EMBL" id="KFE60789.1"/>
    </source>
</evidence>
<dbReference type="SUPFAM" id="SSF55874">
    <property type="entry name" value="ATPase domain of HSP90 chaperone/DNA topoisomerase II/histidine kinase"/>
    <property type="match status" value="1"/>
</dbReference>
<keyword evidence="9" id="KW-0175">Coiled coil</keyword>
<comment type="subcellular location">
    <subcellularLocation>
        <location evidence="2">Membrane</location>
    </subcellularLocation>
</comment>
<dbReference type="EC" id="2.7.13.3" evidence="3"/>
<name>A0A085VZC6_9BACT</name>
<feature type="domain" description="HAMP" evidence="13">
    <location>
        <begin position="387"/>
        <end position="439"/>
    </location>
</feature>
<keyword evidence="7" id="KW-0902">Two-component regulatory system</keyword>
<keyword evidence="15" id="KW-1185">Reference proteome</keyword>
<dbReference type="Gene3D" id="3.30.565.10">
    <property type="entry name" value="Histidine kinase-like ATPase, C-terminal domain"/>
    <property type="match status" value="1"/>
</dbReference>
<dbReference type="InterPro" id="IPR004358">
    <property type="entry name" value="Sig_transdc_His_kin-like_C"/>
</dbReference>
<dbReference type="STRING" id="394096.DB31_4702"/>
<feature type="domain" description="HAMP" evidence="13">
    <location>
        <begin position="1123"/>
        <end position="1175"/>
    </location>
</feature>
<dbReference type="PANTHER" id="PTHR45339">
    <property type="entry name" value="HYBRID SIGNAL TRANSDUCTION HISTIDINE KINASE J"/>
    <property type="match status" value="1"/>
</dbReference>
<feature type="domain" description="Histidine kinase" evidence="11">
    <location>
        <begin position="1894"/>
        <end position="2127"/>
    </location>
</feature>
<feature type="domain" description="Response regulatory" evidence="12">
    <location>
        <begin position="2353"/>
        <end position="2472"/>
    </location>
</feature>
<feature type="domain" description="HAMP" evidence="13">
    <location>
        <begin position="1307"/>
        <end position="1359"/>
    </location>
</feature>
<dbReference type="InterPro" id="IPR003018">
    <property type="entry name" value="GAF"/>
</dbReference>
<dbReference type="PROSITE" id="PS50110">
    <property type="entry name" value="RESPONSE_REGULATORY"/>
    <property type="match status" value="3"/>
</dbReference>
<feature type="domain" description="HAMP" evidence="13">
    <location>
        <begin position="1215"/>
        <end position="1267"/>
    </location>
</feature>
<evidence type="ECO:0000256" key="5">
    <source>
        <dbReference type="ARBA" id="ARBA00022679"/>
    </source>
</evidence>
<dbReference type="SMART" id="SM00304">
    <property type="entry name" value="HAMP"/>
    <property type="match status" value="17"/>
</dbReference>
<dbReference type="SUPFAM" id="SSF52172">
    <property type="entry name" value="CheY-like"/>
    <property type="match status" value="3"/>
</dbReference>
<evidence type="ECO:0000259" key="13">
    <source>
        <dbReference type="PROSITE" id="PS50885"/>
    </source>
</evidence>
<evidence type="ECO:0000256" key="9">
    <source>
        <dbReference type="SAM" id="Coils"/>
    </source>
</evidence>
<keyword evidence="6" id="KW-0418">Kinase</keyword>
<dbReference type="InterPro" id="IPR001789">
    <property type="entry name" value="Sig_transdc_resp-reg_receiver"/>
</dbReference>
<dbReference type="Gene3D" id="3.40.50.2300">
    <property type="match status" value="3"/>
</dbReference>
<comment type="catalytic activity">
    <reaction evidence="1">
        <text>ATP + protein L-histidine = ADP + protein N-phospho-L-histidine.</text>
        <dbReference type="EC" id="2.7.13.3"/>
    </reaction>
</comment>
<evidence type="ECO:0000256" key="10">
    <source>
        <dbReference type="SAM" id="MobiDB-lite"/>
    </source>
</evidence>
<dbReference type="CDD" id="cd00156">
    <property type="entry name" value="REC"/>
    <property type="match status" value="1"/>
</dbReference>
<dbReference type="EMBL" id="JMCB01000028">
    <property type="protein sequence ID" value="KFE60789.1"/>
    <property type="molecule type" value="Genomic_DNA"/>
</dbReference>
<feature type="domain" description="HAMP" evidence="13">
    <location>
        <begin position="295"/>
        <end position="347"/>
    </location>
</feature>
<feature type="coiled-coil region" evidence="9">
    <location>
        <begin position="1808"/>
        <end position="1884"/>
    </location>
</feature>
<feature type="domain" description="HAMP" evidence="13">
    <location>
        <begin position="479"/>
        <end position="531"/>
    </location>
</feature>
<dbReference type="FunFam" id="1.20.120.1530:FF:000002">
    <property type="entry name" value="Two-component osmosensing histidine kinase"/>
    <property type="match status" value="7"/>
</dbReference>
<dbReference type="SUPFAM" id="SSF55781">
    <property type="entry name" value="GAF domain-like"/>
    <property type="match status" value="1"/>
</dbReference>
<dbReference type="Gene3D" id="1.10.287.130">
    <property type="match status" value="1"/>
</dbReference>
<feature type="domain" description="HAMP" evidence="13">
    <location>
        <begin position="1399"/>
        <end position="1451"/>
    </location>
</feature>
<dbReference type="SUPFAM" id="SSF58104">
    <property type="entry name" value="Methyl-accepting chemotaxis protein (MCP) signaling domain"/>
    <property type="match status" value="6"/>
</dbReference>
<feature type="domain" description="Response regulatory" evidence="12">
    <location>
        <begin position="2232"/>
        <end position="2344"/>
    </location>
</feature>
<evidence type="ECO:0000256" key="7">
    <source>
        <dbReference type="ARBA" id="ARBA00023012"/>
    </source>
</evidence>
<evidence type="ECO:0000256" key="2">
    <source>
        <dbReference type="ARBA" id="ARBA00004370"/>
    </source>
</evidence>
<evidence type="ECO:0000256" key="1">
    <source>
        <dbReference type="ARBA" id="ARBA00000085"/>
    </source>
</evidence>
<dbReference type="InterPro" id="IPR003594">
    <property type="entry name" value="HATPase_dom"/>
</dbReference>
<feature type="domain" description="HAMP" evidence="13">
    <location>
        <begin position="847"/>
        <end position="899"/>
    </location>
</feature>
<organism evidence="14 15">
    <name type="scientific">Hyalangium minutum</name>
    <dbReference type="NCBI Taxonomy" id="394096"/>
    <lineage>
        <taxon>Bacteria</taxon>
        <taxon>Pseudomonadati</taxon>
        <taxon>Myxococcota</taxon>
        <taxon>Myxococcia</taxon>
        <taxon>Myxococcales</taxon>
        <taxon>Cystobacterineae</taxon>
        <taxon>Archangiaceae</taxon>
        <taxon>Hyalangium</taxon>
    </lineage>
</organism>
<dbReference type="InterPro" id="IPR003661">
    <property type="entry name" value="HisK_dim/P_dom"/>
</dbReference>
<sequence length="2621" mass="280944">MEARLFHFQLRFISLDSNDNSPSDGKKRGARRKEPAAGGETPPAGSKPGNRVRARLAEDKPVAELAAESAASPHGKRNGNGTKRNGDGHGRGVIGGTQLGASRRVKPGEPLYPLLTALLSAESGDFSVRLPEASGNPVLDEIAQAFNALVGRNATFTDEMVRVERVVGREGRMGERVNLGDVRGGWATSVNSINALIGDLVLPTTEVARVLVAVAEGDLTQKMALEIDGQSVKGEFLRIGTTVNTMVDQLRAFASEVTRVAKEVGSDGKLGGQADVKGVAGTWKDLTDNVNIMASNLTAQVRNIAEVSTAVAKGDLSKKITVDAKGEVLQLKDTINTMVDQLNSFAAEVTRVAKEVGSDGKLGGQADVKGVAGTWKDLTDNVNFMASNLTTQVRNIAEVSTAVARGDLSRKITVDAKGEVLELKNTINTMVDQLNSFAAEVTRVAKEVGTEGKLGGQAEVKGVSGVWKDLTDNVNFMASNLTTQVRGIVKVVTAVANGDLSQKLQVPSQGEIAALGATLNNMTDTLNVFAQQVTSVARTVGVEGKLGAQAQVPGAAGTWKDLTDNVNLMANNLTAQVRNIAEVTTSVAKGDLSKKITVDVKGEVLELKNTINTMVDQLNSFAAEVTRVAKEVGTDGKLGGQAEVKGVAGTWKDLTDNVNFMASNLTTQVRNIALVTTAVAKGDLSKKISVDARGEVLELKNTINTMVDQLNSFAAEVTRVAREVGTHGKLGGQAEVKGVAGTWKDLTDNVNIMASNLTTQVRGIAKVVTAVANGDLTQRLKVDAKGEVAELADTINAMTETLSIFAQQVTDVARTVGVEGKLGAQAVVPGVAGTWKDLTNNVNLLANNLTDQVRNIAEVTTAVAKGDLSRKITVDAKGEVMELKNTINTMVDQLRAFASEVTRVAKEVGTEGKLGGQAVVPGVSGVWKDLTDNVNFMASNLTTQVRGIVKVVTAVANGDLSQKLIVEAKGEIAALADTINAMTQTLSIFAQQVTDVARTVGVEGKLGAQAEVPGVAGTWKDLTNNVNLLANNLTAQVRNIAEVSTAVANGDLSKKITVDAKGEVLQLKDTINTMVDQLRAFASEVTRVAKEVGTEGKLGGQAEVKGVSGVWKDLTDNVNALTGNLTDQVRNIAKVTTAVANGDLSQKITVSVKGEVLELKNTINTMVDQLRAFASEVTRVAKEVGTEGKLGGQADVKGVSGVWKDLTDNVNVLAGNLTDQVRNIAKVTTAVANGDLSQKISVEARGEILELKSTINTMVDQLRAFASEVTRVAKEVGTEGKLGGQAEVPGVAGTWKNLTDNVNSMASNLTAQVRNIALVTTAVANGDLSKKITVDVKGEILELKNTINTMVDQLNSFASEVTRVAKEVGTEGKLGGQAEVRGVSGTWKDLTDNVNSMARNLTTQVRGIVKVVTAVANGDLKQKLVVDAKGEVAALAETINNMTDTLGTFAEQVSTVAREVGVEGKLGGQARVPGVAGTWKDLTDNVNFMASNLTTQVRGIVKVVTAVANGDLGQKLVVDAKGEVAALAETINSMTDTLGTFAEQVTTVAREVGIEGKLGGQARVPGARGTWRQLTDNVNQLAGTLTSQLRAISDVATAVTKGDLTRSITVVAEGEVAALKDNINQMIYNLRETTQKNQEQDWLKTNLAKFSGMMQGQKNLEAVSRLIMSELTPLVGAHHGAFFLAEQEGPQPVLKLTSTYAYRERKNVANRFRLGEGLVGQCALEKKTILLTRVPADYITISSGLGESTPLNIIVLPVLFEGEVKAVIELASFHPFSAIHQIFLDQLTESIGVVLNMIMANMRTEELLQQSQSITQELQSKSKELTQQQDELKRTNVELEAQALELEEKAKQLKEQNTAVEEKNREVELARASLEEKAEQLTIISKYKSEFLANMSHELRTPLNSLLILAKLLSDNKDGNLSGKQVEYANTIYASGGDLLSLINEILDLSKVEAGKMQVEPRDILLTELNQFVDRSFRPVADQKNLTFTVELAPNTPRTIRTDPQRLQQILKNLLSNAFKFTDSGSVKMVVKPAEKNVRLDHEVLRKAKRVIAFAVTDTGIGIPKDKQKLIFEAFQQADGSTARKYGGTGLGLSISREIAKLLGGEIHVDSEPGKGSTFTLYMPPEYVGPEDEGSTPSSSKPPSTPSTPPMPLSPVSSGRSASPVVVRPASSESVRSEREELPPPMANFPTPPPVADNGHVLDAALPPPADMVLGPLAVEDDREHIREGDHVLLIIEDDLKFARIMAQMAREKGFKVLVASRGDSGLSMANEYLPHAITLDIQLPVVDGWSVLERLKRNPRTRHIPVHIISVMDKHQGNTQGAFGYLTKPVSKEGLELVFGQLARFLERKERRLLIVEDDDVQRDTLSKLLGEGDDVAVAAVPSGQEALRSLEKGEFDCLVIDLLLPDMDGVKLVEEVKTQQRFRDLPIVVYTGKELTSKDEARLKRYTGSVILKSGPKSPDQLLGDTALFLHRLDQNLPPRARQALAERDGNHNGDLAGRKVLVVDDDMRNIFALTSVLENHGLQVSFAENGRAAIESLKKQPDVDVVLMDIMMPEMDGYETMRAIRQDLRLSRLPIIAVTAKALKDDREKCMAAGASDYLPKPVDTDKLIELIRLWVNA</sequence>
<feature type="domain" description="HAMP" evidence="13">
    <location>
        <begin position="1491"/>
        <end position="1543"/>
    </location>
</feature>
<feature type="region of interest" description="Disordered" evidence="10">
    <location>
        <begin position="2108"/>
        <end position="2184"/>
    </location>
</feature>
<evidence type="ECO:0000256" key="6">
    <source>
        <dbReference type="ARBA" id="ARBA00022777"/>
    </source>
</evidence>
<feature type="compositionally biased region" description="Pro residues" evidence="10">
    <location>
        <begin position="2143"/>
        <end position="2153"/>
    </location>
</feature>
<keyword evidence="5" id="KW-0808">Transferase</keyword>
<feature type="domain" description="HAMP" evidence="13">
    <location>
        <begin position="663"/>
        <end position="715"/>
    </location>
</feature>
<dbReference type="SMART" id="SM00387">
    <property type="entry name" value="HATPase_c"/>
    <property type="match status" value="1"/>
</dbReference>
<evidence type="ECO:0000313" key="15">
    <source>
        <dbReference type="Proteomes" id="UP000028725"/>
    </source>
</evidence>
<keyword evidence="4 8" id="KW-0597">Phosphoprotein</keyword>
<feature type="domain" description="HAMP" evidence="13">
    <location>
        <begin position="939"/>
        <end position="991"/>
    </location>
</feature>
<dbReference type="Pfam" id="PF00672">
    <property type="entry name" value="HAMP"/>
    <property type="match status" value="14"/>
</dbReference>
<feature type="domain" description="Response regulatory" evidence="12">
    <location>
        <begin position="2502"/>
        <end position="2619"/>
    </location>
</feature>
<feature type="domain" description="HAMP" evidence="13">
    <location>
        <begin position="571"/>
        <end position="623"/>
    </location>
</feature>
<dbReference type="PATRIC" id="fig|394096.3.peg.8433"/>
<dbReference type="Pfam" id="PF13185">
    <property type="entry name" value="GAF_2"/>
    <property type="match status" value="1"/>
</dbReference>
<dbReference type="Pfam" id="PF02518">
    <property type="entry name" value="HATPase_c"/>
    <property type="match status" value="1"/>
</dbReference>
<evidence type="ECO:0000256" key="8">
    <source>
        <dbReference type="PROSITE-ProRule" id="PRU00169"/>
    </source>
</evidence>
<dbReference type="PRINTS" id="PR00344">
    <property type="entry name" value="BCTRLSENSOR"/>
</dbReference>
<proteinExistence type="predicted"/>
<gene>
    <name evidence="14" type="ORF">DB31_4702</name>
</gene>
<reference evidence="14 15" key="1">
    <citation type="submission" date="2014-04" db="EMBL/GenBank/DDBJ databases">
        <title>Genome assembly of Hyalangium minutum DSM 14724.</title>
        <authorList>
            <person name="Sharma G."/>
            <person name="Subramanian S."/>
        </authorList>
    </citation>
    <scope>NUCLEOTIDE SEQUENCE [LARGE SCALE GENOMIC DNA]</scope>
    <source>
        <strain evidence="14 15">DSM 14724</strain>
    </source>
</reference>
<feature type="domain" description="HAMP" evidence="13">
    <location>
        <begin position="198"/>
        <end position="255"/>
    </location>
</feature>
<dbReference type="InterPro" id="IPR005467">
    <property type="entry name" value="His_kinase_dom"/>
</dbReference>
<evidence type="ECO:0000256" key="3">
    <source>
        <dbReference type="ARBA" id="ARBA00012438"/>
    </source>
</evidence>
<dbReference type="Pfam" id="PF00072">
    <property type="entry name" value="Response_reg"/>
    <property type="match status" value="3"/>
</dbReference>
<dbReference type="PANTHER" id="PTHR45339:SF1">
    <property type="entry name" value="HYBRID SIGNAL TRANSDUCTION HISTIDINE KINASE J"/>
    <property type="match status" value="1"/>
</dbReference>
<feature type="domain" description="HAMP" evidence="13">
    <location>
        <begin position="755"/>
        <end position="807"/>
    </location>
</feature>
<dbReference type="InterPro" id="IPR036890">
    <property type="entry name" value="HATPase_C_sf"/>
</dbReference>
<dbReference type="SMART" id="SM00388">
    <property type="entry name" value="HisKA"/>
    <property type="match status" value="1"/>
</dbReference>
<feature type="region of interest" description="Disordered" evidence="10">
    <location>
        <begin position="15"/>
        <end position="105"/>
    </location>
</feature>
<feature type="compositionally biased region" description="Basic and acidic residues" evidence="10">
    <location>
        <begin position="24"/>
        <end position="35"/>
    </location>
</feature>
<dbReference type="GO" id="GO:0016020">
    <property type="term" value="C:membrane"/>
    <property type="evidence" value="ECO:0007669"/>
    <property type="project" value="UniProtKB-SubCell"/>
</dbReference>
<feature type="domain" description="HAMP" evidence="13">
    <location>
        <begin position="1031"/>
        <end position="1083"/>
    </location>
</feature>
<dbReference type="InterPro" id="IPR029016">
    <property type="entry name" value="GAF-like_dom_sf"/>
</dbReference>
<dbReference type="SMART" id="SM00448">
    <property type="entry name" value="REC"/>
    <property type="match status" value="3"/>
</dbReference>